<dbReference type="RefSeq" id="WP_012507900.1">
    <property type="nucleotide sequence ID" value="NC_011060.1"/>
</dbReference>
<dbReference type="OrthoDB" id="9801263at2"/>
<evidence type="ECO:0000313" key="3">
    <source>
        <dbReference type="EMBL" id="ACF43408.1"/>
    </source>
</evidence>
<dbReference type="Pfam" id="PF17761">
    <property type="entry name" value="DUF1016_N"/>
    <property type="match status" value="2"/>
</dbReference>
<dbReference type="Proteomes" id="UP000002724">
    <property type="component" value="Chromosome"/>
</dbReference>
<feature type="domain" description="YhcG N-terminal" evidence="2">
    <location>
        <begin position="153"/>
        <end position="209"/>
    </location>
</feature>
<sequence>MATKKQSIDQADDLMGRVILILDQARANVVRAVNSNMVIAYWLVGREIVLEMQQGEERAGYRETLLRKLSEGLTARYGKGFSNSNLKYFRQFYRVYADRVPAIGHLSSGQFDTIGFGVSEIGHKPCGQLDVKSGLDTTTSGEGLINDLSFAADSQKLLGFSASVSWSHYRALLKVENRNERLFYEIETEKEGWDVSHLEKQIHSFLFARLLKSRDKEGVFRLASEGQVVSNPIDVIKQPYILDFLGLPELSCFQESDLESAIIEHLQPFLLELGKGFAFVARQHRVTTESHHFYIDLVFYNYLLKCFVLIDLKIGKLTHQDIGQMEMYTRMFDELRRSDSDNPTVGLILCAEHDEVVARYSVLNEYKQLFASRYMLFLPTEEELQRELARERGLIEARKRARKEGQE</sequence>
<dbReference type="InterPro" id="IPR041527">
    <property type="entry name" value="YhcG_N"/>
</dbReference>
<evidence type="ECO:0008006" key="5">
    <source>
        <dbReference type="Google" id="ProtNLM"/>
    </source>
</evidence>
<dbReference type="EMBL" id="CP001110">
    <property type="protein sequence ID" value="ACF43408.1"/>
    <property type="molecule type" value="Genomic_DNA"/>
</dbReference>
<evidence type="ECO:0000313" key="4">
    <source>
        <dbReference type="Proteomes" id="UP000002724"/>
    </source>
</evidence>
<dbReference type="AlphaFoldDB" id="B4SG97"/>
<dbReference type="PANTHER" id="PTHR30547">
    <property type="entry name" value="UNCHARACTERIZED PROTEIN YHCG-RELATED"/>
    <property type="match status" value="1"/>
</dbReference>
<protein>
    <recommendedName>
        <fullName evidence="5">Cytoplasmic protein</fullName>
    </recommendedName>
</protein>
<gene>
    <name evidence="3" type="ordered locus">Ppha_1129</name>
</gene>
<dbReference type="InterPro" id="IPR053148">
    <property type="entry name" value="PD-DEXK-like_domain"/>
</dbReference>
<dbReference type="eggNOG" id="COG4804">
    <property type="taxonomic scope" value="Bacteria"/>
</dbReference>
<keyword evidence="4" id="KW-1185">Reference proteome</keyword>
<feature type="domain" description="YhcG N-terminal" evidence="2">
    <location>
        <begin position="21"/>
        <end position="99"/>
    </location>
</feature>
<name>B4SG97_PELPB</name>
<dbReference type="Pfam" id="PF06250">
    <property type="entry name" value="YhcG_C"/>
    <property type="match status" value="1"/>
</dbReference>
<accession>B4SG97</accession>
<feature type="domain" description="YhcG PDDEXK nuclease" evidence="1">
    <location>
        <begin position="234"/>
        <end position="388"/>
    </location>
</feature>
<evidence type="ECO:0000259" key="2">
    <source>
        <dbReference type="Pfam" id="PF17761"/>
    </source>
</evidence>
<dbReference type="InterPro" id="IPR011856">
    <property type="entry name" value="tRNA_endonuc-like_dom_sf"/>
</dbReference>
<dbReference type="PANTHER" id="PTHR30547:SF5">
    <property type="entry name" value="NUCLEASE YHCG-RELATED"/>
    <property type="match status" value="1"/>
</dbReference>
<dbReference type="Gene3D" id="3.40.1350.10">
    <property type="match status" value="1"/>
</dbReference>
<dbReference type="KEGG" id="pph:Ppha_1129"/>
<reference evidence="3 4" key="1">
    <citation type="submission" date="2008-06" db="EMBL/GenBank/DDBJ databases">
        <title>Complete sequence of Pelodictyon phaeoclathratiforme BU-1.</title>
        <authorList>
            <consortium name="US DOE Joint Genome Institute"/>
            <person name="Lucas S."/>
            <person name="Copeland A."/>
            <person name="Lapidus A."/>
            <person name="Glavina del Rio T."/>
            <person name="Dalin E."/>
            <person name="Tice H."/>
            <person name="Bruce D."/>
            <person name="Goodwin L."/>
            <person name="Pitluck S."/>
            <person name="Schmutz J."/>
            <person name="Larimer F."/>
            <person name="Land M."/>
            <person name="Hauser L."/>
            <person name="Kyrpides N."/>
            <person name="Mikhailova N."/>
            <person name="Liu Z."/>
            <person name="Li T."/>
            <person name="Zhao F."/>
            <person name="Overmann J."/>
            <person name="Bryant D.A."/>
            <person name="Richardson P."/>
        </authorList>
    </citation>
    <scope>NUCLEOTIDE SEQUENCE [LARGE SCALE GENOMIC DNA]</scope>
    <source>
        <strain evidence="4">DSM 5477 / BU-1</strain>
    </source>
</reference>
<dbReference type="STRING" id="324925.Ppha_1129"/>
<organism evidence="3 4">
    <name type="scientific">Pelodictyon phaeoclathratiforme (strain DSM 5477 / BU-1)</name>
    <dbReference type="NCBI Taxonomy" id="324925"/>
    <lineage>
        <taxon>Bacteria</taxon>
        <taxon>Pseudomonadati</taxon>
        <taxon>Chlorobiota</taxon>
        <taxon>Chlorobiia</taxon>
        <taxon>Chlorobiales</taxon>
        <taxon>Chlorobiaceae</taxon>
        <taxon>Chlorobium/Pelodictyon group</taxon>
        <taxon>Pelodictyon</taxon>
    </lineage>
</organism>
<dbReference type="GO" id="GO:0003676">
    <property type="term" value="F:nucleic acid binding"/>
    <property type="evidence" value="ECO:0007669"/>
    <property type="project" value="InterPro"/>
</dbReference>
<dbReference type="InterPro" id="IPR009362">
    <property type="entry name" value="YhcG_C"/>
</dbReference>
<evidence type="ECO:0000259" key="1">
    <source>
        <dbReference type="Pfam" id="PF06250"/>
    </source>
</evidence>
<dbReference type="HOGENOM" id="CLU_046640_1_1_10"/>
<proteinExistence type="predicted"/>